<feature type="transmembrane region" description="Helical" evidence="2">
    <location>
        <begin position="248"/>
        <end position="271"/>
    </location>
</feature>
<dbReference type="EMBL" id="JARQWQ010000095">
    <property type="protein sequence ID" value="KAK2551655.1"/>
    <property type="molecule type" value="Genomic_DNA"/>
</dbReference>
<keyword evidence="2" id="KW-0812">Transmembrane</keyword>
<protein>
    <submittedName>
        <fullName evidence="3">Uncharacterized protein</fullName>
    </submittedName>
</protein>
<evidence type="ECO:0000256" key="2">
    <source>
        <dbReference type="SAM" id="Phobius"/>
    </source>
</evidence>
<keyword evidence="1" id="KW-0175">Coiled coil</keyword>
<evidence type="ECO:0000256" key="1">
    <source>
        <dbReference type="SAM" id="Coils"/>
    </source>
</evidence>
<name>A0AAD9PYY5_ACRCE</name>
<dbReference type="Proteomes" id="UP001249851">
    <property type="component" value="Unassembled WGS sequence"/>
</dbReference>
<comment type="caution">
    <text evidence="3">The sequence shown here is derived from an EMBL/GenBank/DDBJ whole genome shotgun (WGS) entry which is preliminary data.</text>
</comment>
<evidence type="ECO:0000313" key="3">
    <source>
        <dbReference type="EMBL" id="KAK2551655.1"/>
    </source>
</evidence>
<keyword evidence="2" id="KW-1133">Transmembrane helix</keyword>
<sequence>MAEKTATSLTIESSSTASIAQADVVSQNSSSNSELVDEVFSLFKGYLTSQLQEKGKQFEQSAKSHKEAADIKYKGNRKQFEVNARLDNILTQIDESTGSPADIHKLVAEAKLIIKKRQKLIKIADKNRDGWLVVQEYETDDLASDSEDEKKIRKAKAAAEKKRKEAKGNIGNTSKKFKSSSDFQLFRVVYLDVEDIVQAAGTECKVQSVSAIFGFNNANRFADLAAHLRNVLQPSYGVLIANDKSVGILVQANGLCALILIVMSTTTVVLLY</sequence>
<evidence type="ECO:0000313" key="4">
    <source>
        <dbReference type="Proteomes" id="UP001249851"/>
    </source>
</evidence>
<keyword evidence="4" id="KW-1185">Reference proteome</keyword>
<dbReference type="AlphaFoldDB" id="A0AAD9PYY5"/>
<feature type="coiled-coil region" evidence="1">
    <location>
        <begin position="149"/>
        <end position="176"/>
    </location>
</feature>
<accession>A0AAD9PYY5</accession>
<keyword evidence="2" id="KW-0472">Membrane</keyword>
<reference evidence="3" key="2">
    <citation type="journal article" date="2023" name="Science">
        <title>Genomic signatures of disease resistance in endangered staghorn corals.</title>
        <authorList>
            <person name="Vollmer S.V."/>
            <person name="Selwyn J.D."/>
            <person name="Despard B.A."/>
            <person name="Roesel C.L."/>
        </authorList>
    </citation>
    <scope>NUCLEOTIDE SEQUENCE</scope>
    <source>
        <strain evidence="3">K2</strain>
    </source>
</reference>
<organism evidence="3 4">
    <name type="scientific">Acropora cervicornis</name>
    <name type="common">Staghorn coral</name>
    <dbReference type="NCBI Taxonomy" id="6130"/>
    <lineage>
        <taxon>Eukaryota</taxon>
        <taxon>Metazoa</taxon>
        <taxon>Cnidaria</taxon>
        <taxon>Anthozoa</taxon>
        <taxon>Hexacorallia</taxon>
        <taxon>Scleractinia</taxon>
        <taxon>Astrocoeniina</taxon>
        <taxon>Acroporidae</taxon>
        <taxon>Acropora</taxon>
    </lineage>
</organism>
<gene>
    <name evidence="3" type="ORF">P5673_027436</name>
</gene>
<proteinExistence type="predicted"/>
<reference evidence="3" key="1">
    <citation type="journal article" date="2023" name="G3 (Bethesda)">
        <title>Whole genome assembly and annotation of the endangered Caribbean coral Acropora cervicornis.</title>
        <authorList>
            <person name="Selwyn J.D."/>
            <person name="Vollmer S.V."/>
        </authorList>
    </citation>
    <scope>NUCLEOTIDE SEQUENCE</scope>
    <source>
        <strain evidence="3">K2</strain>
    </source>
</reference>